<sequence length="343" mass="38517">MTTKREWVLQAFKNESVDKVPVGFWYHFTTDEERSDGFNPEIFNKNIAGHKKFVTDVNPDFVKIMSDGFFTYPNEQIREGITSIKELEGITSIGENHPWIEKQIELAKKIRDDFPEDIASFYNIFAPATYLKWHLAGKGGNGDTIIEDFIKEDAELTKTVLDVIAFDIGLLTKRLIEEAGVDGIYLSVQNLQDSRLSRKEYDHVIKPGELHILNRAISSGGTNILHICGYEGATNDISYYTDYPANVINWAVELEGVSLSEGRELFGGKTVLGGFRNTENDLLYRGSKEAIQNKVREILDETGRKGVVIGADCTVPNDIAAERIAWVKETVADELVLKEAVGF</sequence>
<dbReference type="GO" id="GO:0006779">
    <property type="term" value="P:porphyrin-containing compound biosynthetic process"/>
    <property type="evidence" value="ECO:0007669"/>
    <property type="project" value="InterPro"/>
</dbReference>
<dbReference type="PANTHER" id="PTHR47099">
    <property type="entry name" value="METHYLCOBAMIDE:COM METHYLTRANSFERASE MTBA"/>
    <property type="match status" value="1"/>
</dbReference>
<protein>
    <submittedName>
        <fullName evidence="2">Uroporphyrinogen decarboxylase</fullName>
    </submittedName>
</protein>
<dbReference type="InterPro" id="IPR000257">
    <property type="entry name" value="Uroporphyrinogen_deCOase"/>
</dbReference>
<dbReference type="EMBL" id="FNGX01000005">
    <property type="protein sequence ID" value="SDL79631.1"/>
    <property type="molecule type" value="Genomic_DNA"/>
</dbReference>
<dbReference type="InterPro" id="IPR052024">
    <property type="entry name" value="Methanogen_methyltrans"/>
</dbReference>
<dbReference type="InterPro" id="IPR038071">
    <property type="entry name" value="UROD/MetE-like_sf"/>
</dbReference>
<dbReference type="Proteomes" id="UP000183162">
    <property type="component" value="Unassembled WGS sequence"/>
</dbReference>
<dbReference type="RefSeq" id="WP_074567175.1">
    <property type="nucleotide sequence ID" value="NZ_FNGX01000005.1"/>
</dbReference>
<name>A0A1G9N052_STREI</name>
<dbReference type="PANTHER" id="PTHR47099:SF1">
    <property type="entry name" value="METHYLCOBAMIDE:COM METHYLTRANSFERASE MTBA"/>
    <property type="match status" value="1"/>
</dbReference>
<dbReference type="Gene3D" id="3.20.20.210">
    <property type="match status" value="1"/>
</dbReference>
<evidence type="ECO:0000313" key="3">
    <source>
        <dbReference type="Proteomes" id="UP000183162"/>
    </source>
</evidence>
<dbReference type="Pfam" id="PF01208">
    <property type="entry name" value="URO-D"/>
    <property type="match status" value="1"/>
</dbReference>
<evidence type="ECO:0000259" key="1">
    <source>
        <dbReference type="Pfam" id="PF01208"/>
    </source>
</evidence>
<dbReference type="AlphaFoldDB" id="A0A1G9N052"/>
<dbReference type="GO" id="GO:0004853">
    <property type="term" value="F:uroporphyrinogen decarboxylase activity"/>
    <property type="evidence" value="ECO:0007669"/>
    <property type="project" value="InterPro"/>
</dbReference>
<reference evidence="2 3" key="1">
    <citation type="submission" date="2016-10" db="EMBL/GenBank/DDBJ databases">
        <authorList>
            <person name="de Groot N.N."/>
        </authorList>
    </citation>
    <scope>NUCLEOTIDE SEQUENCE [LARGE SCALE GENOMIC DNA]</scope>
    <source>
        <strain evidence="2 3">Sb09</strain>
    </source>
</reference>
<dbReference type="OrthoDB" id="7375127at2"/>
<feature type="domain" description="Uroporphyrinogen decarboxylase (URO-D)" evidence="1">
    <location>
        <begin position="80"/>
        <end position="331"/>
    </location>
</feature>
<evidence type="ECO:0000313" key="2">
    <source>
        <dbReference type="EMBL" id="SDL79631.1"/>
    </source>
</evidence>
<dbReference type="SUPFAM" id="SSF51726">
    <property type="entry name" value="UROD/MetE-like"/>
    <property type="match status" value="1"/>
</dbReference>
<organism evidence="2 3">
    <name type="scientific">Streptococcus equinus</name>
    <name type="common">Streptococcus bovis</name>
    <dbReference type="NCBI Taxonomy" id="1335"/>
    <lineage>
        <taxon>Bacteria</taxon>
        <taxon>Bacillati</taxon>
        <taxon>Bacillota</taxon>
        <taxon>Bacilli</taxon>
        <taxon>Lactobacillales</taxon>
        <taxon>Streptococcaceae</taxon>
        <taxon>Streptococcus</taxon>
    </lineage>
</organism>
<proteinExistence type="predicted"/>
<gene>
    <name evidence="2" type="ORF">SAMN05216400_1653</name>
</gene>
<accession>A0A1G9N052</accession>